<evidence type="ECO:0000256" key="1">
    <source>
        <dbReference type="SAM" id="Coils"/>
    </source>
</evidence>
<organism evidence="3 4">
    <name type="scientific">Faecalimonas umbilicata</name>
    <dbReference type="NCBI Taxonomy" id="1912855"/>
    <lineage>
        <taxon>Bacteria</taxon>
        <taxon>Bacillati</taxon>
        <taxon>Bacillota</taxon>
        <taxon>Clostridia</taxon>
        <taxon>Lachnospirales</taxon>
        <taxon>Lachnospiraceae</taxon>
        <taxon>Faecalimonas</taxon>
    </lineage>
</organism>
<comment type="caution">
    <text evidence="3">The sequence shown here is derived from an EMBL/GenBank/DDBJ whole genome shotgun (WGS) entry which is preliminary data.</text>
</comment>
<dbReference type="EMBL" id="BHEO01000002">
    <property type="protein sequence ID" value="GBU04408.1"/>
    <property type="molecule type" value="Genomic_DNA"/>
</dbReference>
<dbReference type="AlphaFoldDB" id="A0A4R3JN51"/>
<evidence type="ECO:0000313" key="2">
    <source>
        <dbReference type="EMBL" id="GBU04408.1"/>
    </source>
</evidence>
<dbReference type="Proteomes" id="UP000702954">
    <property type="component" value="Unassembled WGS sequence"/>
</dbReference>
<dbReference type="RefSeq" id="WP_016438377.1">
    <property type="nucleotide sequence ID" value="NZ_AP031411.1"/>
</dbReference>
<gene>
    <name evidence="3" type="ORF">EDD74_1188</name>
    <name evidence="2" type="ORF">FAEUMB_09490</name>
</gene>
<evidence type="ECO:0000313" key="3">
    <source>
        <dbReference type="EMBL" id="TCS66675.1"/>
    </source>
</evidence>
<protein>
    <submittedName>
        <fullName evidence="3">Uncharacterized protein</fullName>
    </submittedName>
</protein>
<keyword evidence="5" id="KW-1185">Reference proteome</keyword>
<dbReference type="GeneID" id="97507532"/>
<keyword evidence="1" id="KW-0175">Coiled coil</keyword>
<reference evidence="2 5" key="1">
    <citation type="journal article" date="2018" name="Int. J. Syst. Evol. Microbiol.">
        <title>Draft Genome Sequence of Faecalimonas umbilicata JCM 30896T, an Acetate-Producing Bacterium Isolated from Human Feces.</title>
        <authorList>
            <person name="Sakamoto M."/>
            <person name="Ikeyama N."/>
            <person name="Yuki M."/>
            <person name="Ohkuma M."/>
        </authorList>
    </citation>
    <scope>NUCLEOTIDE SEQUENCE [LARGE SCALE GENOMIC DNA]</scope>
    <source>
        <strain evidence="2 5">EGH7</strain>
    </source>
</reference>
<sequence>MEEKRKGNVQEVKEAMAAGVCAVHCLEEAKKKLEDAKYLGIWDILGGGALSSMLKHNRLEEAQESLELAGKKVKMFEKELADISVNAEIHVEIQSFEKFADIFFDNILSDWAMQEKITRASKQVDEALERIRQLLLSLQMMNQRYQKDGEEDVVWDVLEM</sequence>
<accession>A0A4R3JN51</accession>
<evidence type="ECO:0000313" key="4">
    <source>
        <dbReference type="Proteomes" id="UP000294613"/>
    </source>
</evidence>
<name>A0A4R3JN51_9FIRM</name>
<dbReference type="Proteomes" id="UP000294613">
    <property type="component" value="Unassembled WGS sequence"/>
</dbReference>
<proteinExistence type="predicted"/>
<evidence type="ECO:0000313" key="5">
    <source>
        <dbReference type="Proteomes" id="UP000702954"/>
    </source>
</evidence>
<reference evidence="3 4" key="2">
    <citation type="submission" date="2019-03" db="EMBL/GenBank/DDBJ databases">
        <title>Genomic Encyclopedia of Type Strains, Phase IV (KMG-IV): sequencing the most valuable type-strain genomes for metagenomic binning, comparative biology and taxonomic classification.</title>
        <authorList>
            <person name="Goeker M."/>
        </authorList>
    </citation>
    <scope>NUCLEOTIDE SEQUENCE [LARGE SCALE GENOMIC DNA]</scope>
    <source>
        <strain evidence="3 4">DSM 103426</strain>
    </source>
</reference>
<dbReference type="EMBL" id="SLZV01000018">
    <property type="protein sequence ID" value="TCS66675.1"/>
    <property type="molecule type" value="Genomic_DNA"/>
</dbReference>
<feature type="coiled-coil region" evidence="1">
    <location>
        <begin position="117"/>
        <end position="148"/>
    </location>
</feature>